<dbReference type="Proteomes" id="UP000541185">
    <property type="component" value="Unassembled WGS sequence"/>
</dbReference>
<feature type="compositionally biased region" description="Basic and acidic residues" evidence="1">
    <location>
        <begin position="88"/>
        <end position="98"/>
    </location>
</feature>
<accession>A0A848HDC9</accession>
<dbReference type="AlphaFoldDB" id="A0A848HDC9"/>
<proteinExistence type="predicted"/>
<feature type="compositionally biased region" description="Polar residues" evidence="1">
    <location>
        <begin position="1"/>
        <end position="10"/>
    </location>
</feature>
<dbReference type="RefSeq" id="WP_169422507.1">
    <property type="nucleotide sequence ID" value="NZ_JABBFX010000004.1"/>
</dbReference>
<name>A0A848HDC9_9BURK</name>
<organism evidence="2 3">
    <name type="scientific">Ramlibacter agri</name>
    <dbReference type="NCBI Taxonomy" id="2728837"/>
    <lineage>
        <taxon>Bacteria</taxon>
        <taxon>Pseudomonadati</taxon>
        <taxon>Pseudomonadota</taxon>
        <taxon>Betaproteobacteria</taxon>
        <taxon>Burkholderiales</taxon>
        <taxon>Comamonadaceae</taxon>
        <taxon>Ramlibacter</taxon>
    </lineage>
</organism>
<protein>
    <submittedName>
        <fullName evidence="2">Uncharacterized protein</fullName>
    </submittedName>
</protein>
<comment type="caution">
    <text evidence="2">The sequence shown here is derived from an EMBL/GenBank/DDBJ whole genome shotgun (WGS) entry which is preliminary data.</text>
</comment>
<evidence type="ECO:0000313" key="3">
    <source>
        <dbReference type="Proteomes" id="UP000541185"/>
    </source>
</evidence>
<feature type="region of interest" description="Disordered" evidence="1">
    <location>
        <begin position="1"/>
        <end position="98"/>
    </location>
</feature>
<reference evidence="2 3" key="1">
    <citation type="submission" date="2020-04" db="EMBL/GenBank/DDBJ databases">
        <title>Ramlibacter sp. G-1-2-2 isolated from soil.</title>
        <authorList>
            <person name="Dahal R.H."/>
        </authorList>
    </citation>
    <scope>NUCLEOTIDE SEQUENCE [LARGE SCALE GENOMIC DNA]</scope>
    <source>
        <strain evidence="2 3">G-1-2-2</strain>
    </source>
</reference>
<sequence length="98" mass="9983">MSTSTNTSIGPDQDRGGNESHGNADGCGNKTLGEQATQQPPAGASVVEKAAPEVPAGVPGSRPRPGVKKGADAYPDGPNVEDSPWELDAARGHPPKER</sequence>
<dbReference type="EMBL" id="JABBFX010000004">
    <property type="protein sequence ID" value="NML48172.1"/>
    <property type="molecule type" value="Genomic_DNA"/>
</dbReference>
<evidence type="ECO:0000313" key="2">
    <source>
        <dbReference type="EMBL" id="NML48172.1"/>
    </source>
</evidence>
<evidence type="ECO:0000256" key="1">
    <source>
        <dbReference type="SAM" id="MobiDB-lite"/>
    </source>
</evidence>
<gene>
    <name evidence="2" type="ORF">HHL11_30770</name>
</gene>
<keyword evidence="3" id="KW-1185">Reference proteome</keyword>